<dbReference type="Gene3D" id="1.10.3720.10">
    <property type="entry name" value="MetI-like"/>
    <property type="match status" value="1"/>
</dbReference>
<feature type="transmembrane region" description="Helical" evidence="7">
    <location>
        <begin position="35"/>
        <end position="63"/>
    </location>
</feature>
<feature type="domain" description="ABC transmembrane type-1" evidence="9">
    <location>
        <begin position="105"/>
        <end position="319"/>
    </location>
</feature>
<dbReference type="InterPro" id="IPR051393">
    <property type="entry name" value="ABC_transporter_permease"/>
</dbReference>
<feature type="transmembrane region" description="Helical" evidence="7">
    <location>
        <begin position="142"/>
        <end position="162"/>
    </location>
</feature>
<proteinExistence type="inferred from homology"/>
<dbReference type="Proteomes" id="UP000474967">
    <property type="component" value="Unassembled WGS sequence"/>
</dbReference>
<feature type="compositionally biased region" description="Low complexity" evidence="8">
    <location>
        <begin position="12"/>
        <end position="21"/>
    </location>
</feature>
<dbReference type="PANTHER" id="PTHR30193:SF37">
    <property type="entry name" value="INNER MEMBRANE ABC TRANSPORTER PERMEASE PROTEIN YCJO"/>
    <property type="match status" value="1"/>
</dbReference>
<comment type="caution">
    <text evidence="10">The sequence shown here is derived from an EMBL/GenBank/DDBJ whole genome shotgun (WGS) entry which is preliminary data.</text>
</comment>
<dbReference type="PANTHER" id="PTHR30193">
    <property type="entry name" value="ABC TRANSPORTER PERMEASE PROTEIN"/>
    <property type="match status" value="1"/>
</dbReference>
<feature type="transmembrane region" description="Helical" evidence="7">
    <location>
        <begin position="105"/>
        <end position="130"/>
    </location>
</feature>
<name>A0A6L9Y2V5_9MICO</name>
<dbReference type="Pfam" id="PF00528">
    <property type="entry name" value="BPD_transp_1"/>
    <property type="match status" value="1"/>
</dbReference>
<sequence length="330" mass="36752">MSTTTSAELPRSASAAGAKTKAAVKRPRRPRPKGWWLPFALLAPAIIFEIFIHVIPMLTGLWISLLKLTKFFIANWSAAPFVGLENYRVALDFNGAVGQGLLQSFLVTCGFTILVVGISWSLGMAAAVALQRKFWGRGFFRTLFLVPYAIPMYAGIIAWKFMFQKDTGTINHLLFDNLAIPGGRPFWLLGGNAFISIVVVAIWRLWPFAFLMLMAGLQSVPEEMYEASAVDGAKPFRQWRAITLPMLRPVNTVLLLVMFLWTFNDFNTPYVLFGTAQPAAGDLISFHIYNASFLTWNFGSGAAMSVLLLIFLLIVTGIYLLVINRRSQRA</sequence>
<dbReference type="InterPro" id="IPR035906">
    <property type="entry name" value="MetI-like_sf"/>
</dbReference>
<dbReference type="AlphaFoldDB" id="A0A6L9Y2V5"/>
<dbReference type="InterPro" id="IPR000515">
    <property type="entry name" value="MetI-like"/>
</dbReference>
<evidence type="ECO:0000313" key="11">
    <source>
        <dbReference type="Proteomes" id="UP000474967"/>
    </source>
</evidence>
<evidence type="ECO:0000256" key="4">
    <source>
        <dbReference type="ARBA" id="ARBA00022692"/>
    </source>
</evidence>
<evidence type="ECO:0000256" key="2">
    <source>
        <dbReference type="ARBA" id="ARBA00022448"/>
    </source>
</evidence>
<feature type="transmembrane region" description="Helical" evidence="7">
    <location>
        <begin position="186"/>
        <end position="206"/>
    </location>
</feature>
<dbReference type="GO" id="GO:0055085">
    <property type="term" value="P:transmembrane transport"/>
    <property type="evidence" value="ECO:0007669"/>
    <property type="project" value="InterPro"/>
</dbReference>
<accession>A0A6L9Y2V5</accession>
<dbReference type="RefSeq" id="WP_163291070.1">
    <property type="nucleotide sequence ID" value="NZ_JAAGWY010000004.1"/>
</dbReference>
<reference evidence="10 11" key="1">
    <citation type="journal article" date="2014" name="J. Microbiol.">
        <title>Diaminobutyricibacter tongyongensis gen. nov., sp. nov. and Homoserinibacter gongjuensis gen. nov., sp. nov. belong to the family Microbacteriaceae.</title>
        <authorList>
            <person name="Kim S.J."/>
            <person name="Ahn J.H."/>
            <person name="Weon H.Y."/>
            <person name="Hamada M."/>
            <person name="Suzuki K."/>
            <person name="Kwon S.W."/>
        </authorList>
    </citation>
    <scope>NUCLEOTIDE SEQUENCE [LARGE SCALE GENOMIC DNA]</scope>
    <source>
        <strain evidence="10 11">NBRC 108724</strain>
    </source>
</reference>
<evidence type="ECO:0000313" key="10">
    <source>
        <dbReference type="EMBL" id="NEN07604.1"/>
    </source>
</evidence>
<evidence type="ECO:0000256" key="3">
    <source>
        <dbReference type="ARBA" id="ARBA00022475"/>
    </source>
</evidence>
<evidence type="ECO:0000256" key="6">
    <source>
        <dbReference type="ARBA" id="ARBA00023136"/>
    </source>
</evidence>
<keyword evidence="4 7" id="KW-0812">Transmembrane</keyword>
<feature type="region of interest" description="Disordered" evidence="8">
    <location>
        <begin position="1"/>
        <end position="29"/>
    </location>
</feature>
<dbReference type="GO" id="GO:0005886">
    <property type="term" value="C:plasma membrane"/>
    <property type="evidence" value="ECO:0007669"/>
    <property type="project" value="UniProtKB-SubCell"/>
</dbReference>
<keyword evidence="5 7" id="KW-1133">Transmembrane helix</keyword>
<feature type="transmembrane region" description="Helical" evidence="7">
    <location>
        <begin position="302"/>
        <end position="322"/>
    </location>
</feature>
<dbReference type="SUPFAM" id="SSF161098">
    <property type="entry name" value="MetI-like"/>
    <property type="match status" value="1"/>
</dbReference>
<dbReference type="CDD" id="cd06261">
    <property type="entry name" value="TM_PBP2"/>
    <property type="match status" value="1"/>
</dbReference>
<keyword evidence="11" id="KW-1185">Reference proteome</keyword>
<dbReference type="EMBL" id="JAAGWY010000004">
    <property type="protein sequence ID" value="NEN07604.1"/>
    <property type="molecule type" value="Genomic_DNA"/>
</dbReference>
<feature type="transmembrane region" description="Helical" evidence="7">
    <location>
        <begin position="246"/>
        <end position="263"/>
    </location>
</feature>
<evidence type="ECO:0000256" key="8">
    <source>
        <dbReference type="SAM" id="MobiDB-lite"/>
    </source>
</evidence>
<dbReference type="PROSITE" id="PS50928">
    <property type="entry name" value="ABC_TM1"/>
    <property type="match status" value="1"/>
</dbReference>
<organism evidence="10 11">
    <name type="scientific">Leifsonia tongyongensis</name>
    <dbReference type="NCBI Taxonomy" id="1268043"/>
    <lineage>
        <taxon>Bacteria</taxon>
        <taxon>Bacillati</taxon>
        <taxon>Actinomycetota</taxon>
        <taxon>Actinomycetes</taxon>
        <taxon>Micrococcales</taxon>
        <taxon>Microbacteriaceae</taxon>
        <taxon>Leifsonia</taxon>
    </lineage>
</organism>
<keyword evidence="3" id="KW-1003">Cell membrane</keyword>
<keyword evidence="6 7" id="KW-0472">Membrane</keyword>
<evidence type="ECO:0000259" key="9">
    <source>
        <dbReference type="PROSITE" id="PS50928"/>
    </source>
</evidence>
<gene>
    <name evidence="10" type="ORF">G3T36_17235</name>
</gene>
<comment type="subcellular location">
    <subcellularLocation>
        <location evidence="1 7">Cell membrane</location>
        <topology evidence="1 7">Multi-pass membrane protein</topology>
    </subcellularLocation>
</comment>
<evidence type="ECO:0000256" key="5">
    <source>
        <dbReference type="ARBA" id="ARBA00022989"/>
    </source>
</evidence>
<protein>
    <submittedName>
        <fullName evidence="10">Sugar ABC transporter permease</fullName>
    </submittedName>
</protein>
<comment type="similarity">
    <text evidence="7">Belongs to the binding-protein-dependent transport system permease family.</text>
</comment>
<evidence type="ECO:0000256" key="7">
    <source>
        <dbReference type="RuleBase" id="RU363032"/>
    </source>
</evidence>
<keyword evidence="2 7" id="KW-0813">Transport</keyword>
<evidence type="ECO:0000256" key="1">
    <source>
        <dbReference type="ARBA" id="ARBA00004651"/>
    </source>
</evidence>